<reference evidence="1 2" key="1">
    <citation type="submission" date="2020-02" db="EMBL/GenBank/DDBJ databases">
        <title>Comparative genomics of the hypocrealean fungal genus Beauvera.</title>
        <authorList>
            <person name="Showalter D.N."/>
            <person name="Bushley K.E."/>
            <person name="Rehner S.A."/>
        </authorList>
    </citation>
    <scope>NUCLEOTIDE SEQUENCE [LARGE SCALE GENOMIC DNA]</scope>
    <source>
        <strain evidence="1 2">ARSEF4384</strain>
    </source>
</reference>
<evidence type="ECO:0000313" key="1">
    <source>
        <dbReference type="EMBL" id="KAK8145554.1"/>
    </source>
</evidence>
<keyword evidence="2" id="KW-1185">Reference proteome</keyword>
<dbReference type="Proteomes" id="UP001397290">
    <property type="component" value="Unassembled WGS sequence"/>
</dbReference>
<comment type="caution">
    <text evidence="1">The sequence shown here is derived from an EMBL/GenBank/DDBJ whole genome shotgun (WGS) entry which is preliminary data.</text>
</comment>
<organism evidence="1 2">
    <name type="scientific">Beauveria asiatica</name>
    <dbReference type="NCBI Taxonomy" id="1069075"/>
    <lineage>
        <taxon>Eukaryota</taxon>
        <taxon>Fungi</taxon>
        <taxon>Dikarya</taxon>
        <taxon>Ascomycota</taxon>
        <taxon>Pezizomycotina</taxon>
        <taxon>Sordariomycetes</taxon>
        <taxon>Hypocreomycetidae</taxon>
        <taxon>Hypocreales</taxon>
        <taxon>Cordycipitaceae</taxon>
        <taxon>Beauveria</taxon>
    </lineage>
</organism>
<protein>
    <submittedName>
        <fullName evidence="1">Uncharacterized protein</fullName>
    </submittedName>
</protein>
<proteinExistence type="predicted"/>
<gene>
    <name evidence="1" type="ORF">G3M48_004295</name>
</gene>
<evidence type="ECO:0000313" key="2">
    <source>
        <dbReference type="Proteomes" id="UP001397290"/>
    </source>
</evidence>
<accession>A0AAW0RTE7</accession>
<dbReference type="EMBL" id="JAAHCF010000280">
    <property type="protein sequence ID" value="KAK8145554.1"/>
    <property type="molecule type" value="Genomic_DNA"/>
</dbReference>
<dbReference type="AlphaFoldDB" id="A0AAW0RTE7"/>
<dbReference type="SUPFAM" id="SSF51430">
    <property type="entry name" value="NAD(P)-linked oxidoreductase"/>
    <property type="match status" value="1"/>
</dbReference>
<name>A0AAW0RTE7_9HYPO</name>
<dbReference type="Gene3D" id="3.20.20.100">
    <property type="entry name" value="NADP-dependent oxidoreductase domain"/>
    <property type="match status" value="1"/>
</dbReference>
<dbReference type="InterPro" id="IPR036812">
    <property type="entry name" value="NAD(P)_OxRdtase_dom_sf"/>
</dbReference>
<sequence>MRIYMQPTEACKELRKARSIGVSSYLRSRIETTLRTTRDLPLLDQIEHHPYLQHANDYLPWLRGNGIQWRRSYVSNLRAIGTHDKVVQDNRDGSFSGLDDAERHCGGHDEDDDGKAERYAAAVEVKLTGEYEICRGRGEDMSLSEIVA</sequence>